<dbReference type="PANTHER" id="PTHR31515">
    <property type="entry name" value="TRANSMEMBRANE PROTEIN-RELATED"/>
    <property type="match status" value="1"/>
</dbReference>
<gene>
    <name evidence="1" type="ORF">L3X38_035439</name>
</gene>
<name>A0AAD4YYT9_PRUDU</name>
<evidence type="ECO:0000313" key="2">
    <source>
        <dbReference type="Proteomes" id="UP001054821"/>
    </source>
</evidence>
<reference evidence="1 2" key="1">
    <citation type="journal article" date="2022" name="G3 (Bethesda)">
        <title>Whole-genome sequence and methylome profiling of the almond [Prunus dulcis (Mill.) D.A. Webb] cultivar 'Nonpareil'.</title>
        <authorList>
            <person name="D'Amico-Willman K.M."/>
            <person name="Ouma W.Z."/>
            <person name="Meulia T."/>
            <person name="Sideli G.M."/>
            <person name="Gradziel T.M."/>
            <person name="Fresnedo-Ramirez J."/>
        </authorList>
    </citation>
    <scope>NUCLEOTIDE SEQUENCE [LARGE SCALE GENOMIC DNA]</scope>
    <source>
        <strain evidence="1">Clone GOH B32 T37-40</strain>
    </source>
</reference>
<sequence length="91" mass="10177">MCLHRQGSLSDRLLVRFYRAGGECHQPIFCGALGTILHWWITHGVLGQTPFRPFSEVSSLSFVQKDAARRNVLLTSLNYSITSAVDVLESI</sequence>
<evidence type="ECO:0000313" key="1">
    <source>
        <dbReference type="EMBL" id="KAI5326365.1"/>
    </source>
</evidence>
<dbReference type="EMBL" id="JAJFAZ020000006">
    <property type="protein sequence ID" value="KAI5326365.1"/>
    <property type="molecule type" value="Genomic_DNA"/>
</dbReference>
<protein>
    <submittedName>
        <fullName evidence="1">Uncharacterized protein</fullName>
    </submittedName>
</protein>
<organism evidence="1 2">
    <name type="scientific">Prunus dulcis</name>
    <name type="common">Almond</name>
    <name type="synonym">Amygdalus dulcis</name>
    <dbReference type="NCBI Taxonomy" id="3755"/>
    <lineage>
        <taxon>Eukaryota</taxon>
        <taxon>Viridiplantae</taxon>
        <taxon>Streptophyta</taxon>
        <taxon>Embryophyta</taxon>
        <taxon>Tracheophyta</taxon>
        <taxon>Spermatophyta</taxon>
        <taxon>Magnoliopsida</taxon>
        <taxon>eudicotyledons</taxon>
        <taxon>Gunneridae</taxon>
        <taxon>Pentapetalae</taxon>
        <taxon>rosids</taxon>
        <taxon>fabids</taxon>
        <taxon>Rosales</taxon>
        <taxon>Rosaceae</taxon>
        <taxon>Amygdaloideae</taxon>
        <taxon>Amygdaleae</taxon>
        <taxon>Prunus</taxon>
    </lineage>
</organism>
<keyword evidence="2" id="KW-1185">Reference proteome</keyword>
<accession>A0AAD4YYT9</accession>
<dbReference type="AlphaFoldDB" id="A0AAD4YYT9"/>
<proteinExistence type="predicted"/>
<dbReference type="PANTHER" id="PTHR31515:SF4">
    <property type="entry name" value="TRANSMEMBRANE PROTEIN"/>
    <property type="match status" value="1"/>
</dbReference>
<comment type="caution">
    <text evidence="1">The sequence shown here is derived from an EMBL/GenBank/DDBJ whole genome shotgun (WGS) entry which is preliminary data.</text>
</comment>
<dbReference type="Proteomes" id="UP001054821">
    <property type="component" value="Chromosome 6"/>
</dbReference>